<dbReference type="Proteomes" id="UP000275225">
    <property type="component" value="Unassembled WGS sequence"/>
</dbReference>
<dbReference type="OrthoDB" id="9770030at2"/>
<evidence type="ECO:0000313" key="4">
    <source>
        <dbReference type="EMBL" id="RQN09960.1"/>
    </source>
</evidence>
<organism evidence="4 5">
    <name type="scientific">Aeromicrobium camelliae</name>
    <dbReference type="NCBI Taxonomy" id="1538144"/>
    <lineage>
        <taxon>Bacteria</taxon>
        <taxon>Bacillati</taxon>
        <taxon>Actinomycetota</taxon>
        <taxon>Actinomycetes</taxon>
        <taxon>Propionibacteriales</taxon>
        <taxon>Nocardioidaceae</taxon>
        <taxon>Aeromicrobium</taxon>
    </lineage>
</organism>
<dbReference type="Gene3D" id="3.40.250.10">
    <property type="entry name" value="Rhodanese-like domain"/>
    <property type="match status" value="2"/>
</dbReference>
<feature type="domain" description="Rhodanese" evidence="3">
    <location>
        <begin position="172"/>
        <end position="276"/>
    </location>
</feature>
<dbReference type="EMBL" id="RQJX01000001">
    <property type="protein sequence ID" value="RQN09960.1"/>
    <property type="molecule type" value="Genomic_DNA"/>
</dbReference>
<dbReference type="AlphaFoldDB" id="A0A3N6WRN6"/>
<keyword evidence="5" id="KW-1185">Reference proteome</keyword>
<evidence type="ECO:0000259" key="3">
    <source>
        <dbReference type="PROSITE" id="PS50206"/>
    </source>
</evidence>
<comment type="caution">
    <text evidence="4">The sequence shown here is derived from an EMBL/GenBank/DDBJ whole genome shotgun (WGS) entry which is preliminary data.</text>
</comment>
<dbReference type="SMART" id="SM00450">
    <property type="entry name" value="RHOD"/>
    <property type="match status" value="2"/>
</dbReference>
<reference evidence="4 5" key="1">
    <citation type="submission" date="2018-11" db="EMBL/GenBank/DDBJ databases">
        <authorList>
            <person name="Li F."/>
        </authorList>
    </citation>
    <scope>NUCLEOTIDE SEQUENCE [LARGE SCALE GENOMIC DNA]</scope>
    <source>
        <strain evidence="4 5">YS17T</strain>
    </source>
</reference>
<dbReference type="CDD" id="cd01448">
    <property type="entry name" value="TST_Repeat_1"/>
    <property type="match status" value="1"/>
</dbReference>
<evidence type="ECO:0000256" key="2">
    <source>
        <dbReference type="ARBA" id="ARBA00022737"/>
    </source>
</evidence>
<dbReference type="InterPro" id="IPR001763">
    <property type="entry name" value="Rhodanese-like_dom"/>
</dbReference>
<dbReference type="SUPFAM" id="SSF52821">
    <property type="entry name" value="Rhodanese/Cell cycle control phosphatase"/>
    <property type="match status" value="2"/>
</dbReference>
<name>A0A3N6WRN6_9ACTN</name>
<dbReference type="PANTHER" id="PTHR11364:SF27">
    <property type="entry name" value="SULFURTRANSFERASE"/>
    <property type="match status" value="1"/>
</dbReference>
<dbReference type="Pfam" id="PF00581">
    <property type="entry name" value="Rhodanese"/>
    <property type="match status" value="2"/>
</dbReference>
<keyword evidence="2" id="KW-0677">Repeat</keyword>
<proteinExistence type="predicted"/>
<dbReference type="PANTHER" id="PTHR11364">
    <property type="entry name" value="THIOSULFATE SULFERTANSFERASE"/>
    <property type="match status" value="1"/>
</dbReference>
<evidence type="ECO:0000313" key="5">
    <source>
        <dbReference type="Proteomes" id="UP000275225"/>
    </source>
</evidence>
<dbReference type="GO" id="GO:0004792">
    <property type="term" value="F:thiosulfate-cyanide sulfurtransferase activity"/>
    <property type="evidence" value="ECO:0007669"/>
    <property type="project" value="TreeGrafter"/>
</dbReference>
<keyword evidence="1 4" id="KW-0808">Transferase</keyword>
<dbReference type="RefSeq" id="WP_124235167.1">
    <property type="nucleotide sequence ID" value="NZ_JBHUFI010000007.1"/>
</dbReference>
<sequence length="278" mass="29738">MTSPSLPLVSAEWLREHAGDPHLVIVDATVHLSFDEDGAHIESARDTYLAEHLPHATFIDQNADLSDPGSALRFTPVASERFAEVVAAAGVGDDSTVVVYDHANGIWATRLWWHFGLEGFDDVQVLDGGLAAWKAAGYPTESGGAHYPPAHFTARRRPERMLSTEEVEAATGDDRILLVNALDAESFAAGRIPGSVNVPFPDLVRPDGTLKDRDELTALFENVGALDPQIRPVTYCGGGIAATAAAFALLAAGRSDVAVYDGSMTAWTADGHRPLERD</sequence>
<accession>A0A3N6WRN6</accession>
<gene>
    <name evidence="4" type="ORF">EHW97_00195</name>
</gene>
<evidence type="ECO:0000256" key="1">
    <source>
        <dbReference type="ARBA" id="ARBA00022679"/>
    </source>
</evidence>
<dbReference type="InterPro" id="IPR036873">
    <property type="entry name" value="Rhodanese-like_dom_sf"/>
</dbReference>
<dbReference type="InterPro" id="IPR045078">
    <property type="entry name" value="TST/MPST-like"/>
</dbReference>
<feature type="domain" description="Rhodanese" evidence="3">
    <location>
        <begin position="19"/>
        <end position="142"/>
    </location>
</feature>
<protein>
    <submittedName>
        <fullName evidence="4">Sulfurtransferase</fullName>
    </submittedName>
</protein>
<dbReference type="PROSITE" id="PS50206">
    <property type="entry name" value="RHODANESE_3"/>
    <property type="match status" value="2"/>
</dbReference>